<feature type="domain" description="Sodium/calcium exchanger membrane region" evidence="6">
    <location>
        <begin position="7"/>
        <end position="149"/>
    </location>
</feature>
<name>A0A9X5BKS7_9FIRM</name>
<gene>
    <name evidence="7" type="ORF">D5281_20055</name>
</gene>
<dbReference type="PANTHER" id="PTHR10846:SF8">
    <property type="entry name" value="INNER MEMBRANE PROTEIN YRBG"/>
    <property type="match status" value="1"/>
</dbReference>
<dbReference type="Pfam" id="PF01699">
    <property type="entry name" value="Na_Ca_ex"/>
    <property type="match status" value="2"/>
</dbReference>
<evidence type="ECO:0000256" key="4">
    <source>
        <dbReference type="ARBA" id="ARBA00023136"/>
    </source>
</evidence>
<evidence type="ECO:0000313" key="8">
    <source>
        <dbReference type="Proteomes" id="UP001154420"/>
    </source>
</evidence>
<proteinExistence type="predicted"/>
<keyword evidence="4 5" id="KW-0472">Membrane</keyword>
<feature type="transmembrane region" description="Helical" evidence="5">
    <location>
        <begin position="37"/>
        <end position="64"/>
    </location>
</feature>
<evidence type="ECO:0000259" key="6">
    <source>
        <dbReference type="Pfam" id="PF01699"/>
    </source>
</evidence>
<accession>A0A9X5BKS7</accession>
<dbReference type="GO" id="GO:0005886">
    <property type="term" value="C:plasma membrane"/>
    <property type="evidence" value="ECO:0007669"/>
    <property type="project" value="TreeGrafter"/>
</dbReference>
<dbReference type="GO" id="GO:0008273">
    <property type="term" value="F:calcium, potassium:sodium antiporter activity"/>
    <property type="evidence" value="ECO:0007669"/>
    <property type="project" value="TreeGrafter"/>
</dbReference>
<feature type="transmembrane region" description="Helical" evidence="5">
    <location>
        <begin position="6"/>
        <end position="25"/>
    </location>
</feature>
<feature type="domain" description="Sodium/calcium exchanger membrane region" evidence="6">
    <location>
        <begin position="182"/>
        <end position="321"/>
    </location>
</feature>
<protein>
    <submittedName>
        <fullName evidence="7">Sodium:calcium antiporter</fullName>
    </submittedName>
</protein>
<dbReference type="PANTHER" id="PTHR10846">
    <property type="entry name" value="SODIUM/POTASSIUM/CALCIUM EXCHANGER"/>
    <property type="match status" value="1"/>
</dbReference>
<feature type="transmembrane region" description="Helical" evidence="5">
    <location>
        <begin position="130"/>
        <end position="149"/>
    </location>
</feature>
<dbReference type="InterPro" id="IPR004481">
    <property type="entry name" value="K/Na/Ca-exchanger"/>
</dbReference>
<keyword evidence="2 5" id="KW-0812">Transmembrane</keyword>
<dbReference type="GO" id="GO:0005262">
    <property type="term" value="F:calcium channel activity"/>
    <property type="evidence" value="ECO:0007669"/>
    <property type="project" value="TreeGrafter"/>
</dbReference>
<evidence type="ECO:0000256" key="5">
    <source>
        <dbReference type="SAM" id="Phobius"/>
    </source>
</evidence>
<dbReference type="NCBIfam" id="TIGR00367">
    <property type="entry name" value="calcium/sodium antiporter"/>
    <property type="match status" value="1"/>
</dbReference>
<comment type="subcellular location">
    <subcellularLocation>
        <location evidence="1">Membrane</location>
        <topology evidence="1">Multi-pass membrane protein</topology>
    </subcellularLocation>
</comment>
<dbReference type="InterPro" id="IPR004837">
    <property type="entry name" value="NaCa_Exmemb"/>
</dbReference>
<reference evidence="7" key="1">
    <citation type="submission" date="2018-09" db="EMBL/GenBank/DDBJ databases">
        <title>Murine metabolic-syndrome-specific gut microbial biobank.</title>
        <authorList>
            <person name="Liu C."/>
        </authorList>
    </citation>
    <scope>NUCLEOTIDE SEQUENCE</scope>
    <source>
        <strain evidence="7">D42-62</strain>
    </source>
</reference>
<evidence type="ECO:0000256" key="3">
    <source>
        <dbReference type="ARBA" id="ARBA00022989"/>
    </source>
</evidence>
<feature type="transmembrane region" description="Helical" evidence="5">
    <location>
        <begin position="179"/>
        <end position="197"/>
    </location>
</feature>
<sequence length="322" mass="34105">METVLQIFLLTVGFTMLIKGADFFVDGSSGIASRFGIPQLVVGLTIVAMGTSAPEAAVSISAALKGNAGITIGNVVGSNILNILVILGLTAFLTNKVVPVASSTIKYEMPFMIVITLILLWMGYAGNEIARLEGAGLWVVFLLYLFYLFKMAKKGADKNSEDDEGGISGRRRDKIEKSMAMLFLFTVVGLALIVIGSNVTVDAATAIARIVGLSERFIGLTIVALGTSLPELFTSVSAARKGNADIAIGNIVGSNIFNILFVVGTSALITPVVFESKFIVDSIVAVAAGVLLWIFSFNGRSLNRVEGGLLLLGYLGYFIYLL</sequence>
<dbReference type="EMBL" id="QZDT01000051">
    <property type="protein sequence ID" value="NBJ94807.1"/>
    <property type="molecule type" value="Genomic_DNA"/>
</dbReference>
<keyword evidence="8" id="KW-1185">Reference proteome</keyword>
<organism evidence="7 8">
    <name type="scientific">Parablautia muri</name>
    <dbReference type="NCBI Taxonomy" id="2320879"/>
    <lineage>
        <taxon>Bacteria</taxon>
        <taxon>Bacillati</taxon>
        <taxon>Bacillota</taxon>
        <taxon>Clostridia</taxon>
        <taxon>Lachnospirales</taxon>
        <taxon>Lachnospiraceae</taxon>
        <taxon>Parablautia</taxon>
    </lineage>
</organism>
<dbReference type="GO" id="GO:0006874">
    <property type="term" value="P:intracellular calcium ion homeostasis"/>
    <property type="evidence" value="ECO:0007669"/>
    <property type="project" value="TreeGrafter"/>
</dbReference>
<evidence type="ECO:0000313" key="7">
    <source>
        <dbReference type="EMBL" id="NBJ94807.1"/>
    </source>
</evidence>
<dbReference type="OrthoDB" id="9794225at2"/>
<dbReference type="Proteomes" id="UP001154420">
    <property type="component" value="Unassembled WGS sequence"/>
</dbReference>
<dbReference type="RefSeq" id="WP_160561806.1">
    <property type="nucleotide sequence ID" value="NZ_QZDT01000051.1"/>
</dbReference>
<feature type="transmembrane region" description="Helical" evidence="5">
    <location>
        <begin position="278"/>
        <end position="295"/>
    </location>
</feature>
<feature type="transmembrane region" description="Helical" evidence="5">
    <location>
        <begin position="70"/>
        <end position="93"/>
    </location>
</feature>
<keyword evidence="3 5" id="KW-1133">Transmembrane helix</keyword>
<feature type="transmembrane region" description="Helical" evidence="5">
    <location>
        <begin position="105"/>
        <end position="124"/>
    </location>
</feature>
<evidence type="ECO:0000256" key="2">
    <source>
        <dbReference type="ARBA" id="ARBA00022692"/>
    </source>
</evidence>
<feature type="transmembrane region" description="Helical" evidence="5">
    <location>
        <begin position="217"/>
        <end position="239"/>
    </location>
</feature>
<comment type="caution">
    <text evidence="7">The sequence shown here is derived from an EMBL/GenBank/DDBJ whole genome shotgun (WGS) entry which is preliminary data.</text>
</comment>
<dbReference type="Gene3D" id="1.20.1420.30">
    <property type="entry name" value="NCX, central ion-binding region"/>
    <property type="match status" value="1"/>
</dbReference>
<feature type="transmembrane region" description="Helical" evidence="5">
    <location>
        <begin position="251"/>
        <end position="272"/>
    </location>
</feature>
<dbReference type="InterPro" id="IPR044880">
    <property type="entry name" value="NCX_ion-bd_dom_sf"/>
</dbReference>
<dbReference type="AlphaFoldDB" id="A0A9X5BKS7"/>
<evidence type="ECO:0000256" key="1">
    <source>
        <dbReference type="ARBA" id="ARBA00004141"/>
    </source>
</evidence>
<feature type="transmembrane region" description="Helical" evidence="5">
    <location>
        <begin position="302"/>
        <end position="320"/>
    </location>
</feature>